<dbReference type="Gene3D" id="1.10.150.240">
    <property type="entry name" value="Putative phosphatase, domain 2"/>
    <property type="match status" value="1"/>
</dbReference>
<dbReference type="PANTHER" id="PTHR47829:SF1">
    <property type="entry name" value="HAD FAMILY PHOSPHATASE"/>
    <property type="match status" value="1"/>
</dbReference>
<dbReference type="SFLD" id="SFLDS00003">
    <property type="entry name" value="Haloacid_Dehalogenase"/>
    <property type="match status" value="1"/>
</dbReference>
<keyword evidence="2" id="KW-1185">Reference proteome</keyword>
<dbReference type="CDD" id="cd02603">
    <property type="entry name" value="HAD_sEH-N_like"/>
    <property type="match status" value="1"/>
</dbReference>
<dbReference type="NCBIfam" id="TIGR01509">
    <property type="entry name" value="HAD-SF-IA-v3"/>
    <property type="match status" value="1"/>
</dbReference>
<dbReference type="InterPro" id="IPR006439">
    <property type="entry name" value="HAD-SF_hydro_IA"/>
</dbReference>
<dbReference type="InterPro" id="IPR052898">
    <property type="entry name" value="ACAD10-like"/>
</dbReference>
<evidence type="ECO:0000313" key="1">
    <source>
        <dbReference type="EMBL" id="MBR7838828.1"/>
    </source>
</evidence>
<dbReference type="EMBL" id="JAGSOG010000335">
    <property type="protein sequence ID" value="MBR7838828.1"/>
    <property type="molecule type" value="Genomic_DNA"/>
</dbReference>
<accession>A0A941IV91</accession>
<organism evidence="1 2">
    <name type="scientific">Actinospica durhamensis</name>
    <dbReference type="NCBI Taxonomy" id="1508375"/>
    <lineage>
        <taxon>Bacteria</taxon>
        <taxon>Bacillati</taxon>
        <taxon>Actinomycetota</taxon>
        <taxon>Actinomycetes</taxon>
        <taxon>Catenulisporales</taxon>
        <taxon>Actinospicaceae</taxon>
        <taxon>Actinospica</taxon>
    </lineage>
</organism>
<comment type="caution">
    <text evidence="1">The sequence shown here is derived from an EMBL/GenBank/DDBJ whole genome shotgun (WGS) entry which is preliminary data.</text>
</comment>
<gene>
    <name evidence="1" type="ORF">KDL01_36510</name>
</gene>
<dbReference type="InterPro" id="IPR023198">
    <property type="entry name" value="PGP-like_dom2"/>
</dbReference>
<dbReference type="InterPro" id="IPR036412">
    <property type="entry name" value="HAD-like_sf"/>
</dbReference>
<proteinExistence type="predicted"/>
<dbReference type="RefSeq" id="WP_212533278.1">
    <property type="nucleotide sequence ID" value="NZ_JAGSOG010000335.1"/>
</dbReference>
<dbReference type="Proteomes" id="UP000675781">
    <property type="component" value="Unassembled WGS sequence"/>
</dbReference>
<evidence type="ECO:0000313" key="2">
    <source>
        <dbReference type="Proteomes" id="UP000675781"/>
    </source>
</evidence>
<dbReference type="InterPro" id="IPR023214">
    <property type="entry name" value="HAD_sf"/>
</dbReference>
<dbReference type="PRINTS" id="PR00413">
    <property type="entry name" value="HADHALOGNASE"/>
</dbReference>
<dbReference type="SUPFAM" id="SSF56784">
    <property type="entry name" value="HAD-like"/>
    <property type="match status" value="1"/>
</dbReference>
<protein>
    <submittedName>
        <fullName evidence="1">HAD family phosphatase</fullName>
    </submittedName>
</protein>
<dbReference type="AlphaFoldDB" id="A0A941IV91"/>
<reference evidence="1" key="1">
    <citation type="submission" date="2021-04" db="EMBL/GenBank/DDBJ databases">
        <title>Genome based classification of Actinospica acidithermotolerans sp. nov., an actinobacterium isolated from an Indonesian hot spring.</title>
        <authorList>
            <person name="Kusuma A.B."/>
            <person name="Putra K.E."/>
            <person name="Nafisah S."/>
            <person name="Loh J."/>
            <person name="Nouioui I."/>
            <person name="Goodfellow M."/>
        </authorList>
    </citation>
    <scope>NUCLEOTIDE SEQUENCE</scope>
    <source>
        <strain evidence="1">CSCA 57</strain>
    </source>
</reference>
<dbReference type="PANTHER" id="PTHR47829">
    <property type="entry name" value="HYDROLASE, PUTATIVE (AFU_ORTHOLOGUE AFUA_1G12880)-RELATED"/>
    <property type="match status" value="1"/>
</dbReference>
<dbReference type="Gene3D" id="3.40.50.1000">
    <property type="entry name" value="HAD superfamily/HAD-like"/>
    <property type="match status" value="1"/>
</dbReference>
<dbReference type="SFLD" id="SFLDG01129">
    <property type="entry name" value="C1.5:_HAD__Beta-PGM__Phosphata"/>
    <property type="match status" value="1"/>
</dbReference>
<name>A0A941IV91_9ACTN</name>
<dbReference type="Pfam" id="PF00702">
    <property type="entry name" value="Hydrolase"/>
    <property type="match status" value="1"/>
</dbReference>
<sequence>MPHAVPDDDSPQAGPAYAGLLVDWGGVMTTDVFASFATFAEAQGLAPDAVAAVFRHDPAARELLGGLETGALAPAEFEQGLAALLGAKVDPEGLITRLMAQVRVEPLMVEAVRTAKAAGVATGLVSNSWGPGGYPRELIAQLFDGVVISGEVGVRKPRPEIYRLGADAIGVPPERCVFVDDLRGNLRPAEALGMTVIHHTSAPATVDRLTALLGTRPGQHQERAS</sequence>